<gene>
    <name evidence="2" type="ORF">UBRO2_00642</name>
    <name evidence="1" type="ORF">UBRO_20255</name>
</gene>
<accession>A0A1K0HCB5</accession>
<evidence type="ECO:0000313" key="1">
    <source>
        <dbReference type="EMBL" id="SAM81930.1"/>
    </source>
</evidence>
<dbReference type="AlphaFoldDB" id="A0A1K0HCB5"/>
<reference evidence="2" key="3">
    <citation type="submission" date="2018-08" db="EMBL/GenBank/DDBJ databases">
        <authorList>
            <person name="Guldener U."/>
        </authorList>
    </citation>
    <scope>NUCLEOTIDE SEQUENCE</scope>
    <source>
        <strain evidence="2">UB2</strain>
    </source>
</reference>
<keyword evidence="4" id="KW-1185">Reference proteome</keyword>
<dbReference type="Proteomes" id="UP000658997">
    <property type="component" value="Unassembled WGS sequence"/>
</dbReference>
<organism evidence="1 3">
    <name type="scientific">Ustilago bromivora</name>
    <dbReference type="NCBI Taxonomy" id="307758"/>
    <lineage>
        <taxon>Eukaryota</taxon>
        <taxon>Fungi</taxon>
        <taxon>Dikarya</taxon>
        <taxon>Basidiomycota</taxon>
        <taxon>Ustilaginomycotina</taxon>
        <taxon>Ustilaginomycetes</taxon>
        <taxon>Ustilaginales</taxon>
        <taxon>Ustilaginaceae</taxon>
        <taxon>Ustilago</taxon>
    </lineage>
</organism>
<evidence type="ECO:0000313" key="3">
    <source>
        <dbReference type="Proteomes" id="UP000179920"/>
    </source>
</evidence>
<dbReference type="OrthoDB" id="2678560at2759"/>
<proteinExistence type="predicted"/>
<protein>
    <submittedName>
        <fullName evidence="1">Uncharacterized protein</fullName>
    </submittedName>
</protein>
<dbReference type="EMBL" id="LT558122">
    <property type="protein sequence ID" value="SAM81930.1"/>
    <property type="molecule type" value="Genomic_DNA"/>
</dbReference>
<dbReference type="Proteomes" id="UP000179920">
    <property type="component" value="Chromosome VI"/>
</dbReference>
<dbReference type="EMBL" id="ULHB01000006">
    <property type="protein sequence ID" value="SYW75407.1"/>
    <property type="molecule type" value="Genomic_DNA"/>
</dbReference>
<name>A0A1K0HCB5_9BASI</name>
<sequence>MVMQWGLAHAACMSLPSELQTVIPQLKKGVIEFVNTCKSIPWSTYKCILDEHDQQEEVVKEIRHHKQCDMEICWELKNKLQHDLTTSVEEQVHKALDSLHFQTMPVSPPMQQGQLSPPQMCQLPALPVCQPLTPPHNIAQFTESTQQMFPDTPQGKMNYEAALRDFEIHHPHATIQLPKDEPYLLTPGTLPAGSNECHHCGQHSHCQVACINGAVPQPEQNYHRAYGAASYQARSRNA</sequence>
<evidence type="ECO:0000313" key="2">
    <source>
        <dbReference type="EMBL" id="SYW75407.1"/>
    </source>
</evidence>
<evidence type="ECO:0000313" key="4">
    <source>
        <dbReference type="Proteomes" id="UP000658997"/>
    </source>
</evidence>
<reference evidence="3" key="1">
    <citation type="submission" date="2016-04" db="EMBL/GenBank/DDBJ databases">
        <authorList>
            <person name="Guldener U."/>
            <person name="Guldener U."/>
        </authorList>
    </citation>
    <scope>NUCLEOTIDE SEQUENCE [LARGE SCALE GENOMIC DNA]</scope>
    <source>
        <strain evidence="3">UB2112</strain>
    </source>
</reference>
<reference evidence="1" key="2">
    <citation type="submission" date="2016-04" db="EMBL/GenBank/DDBJ databases">
        <authorList>
            <person name="Evans L.H."/>
            <person name="Alamgir A."/>
            <person name="Owens N."/>
            <person name="Weber N.D."/>
            <person name="Virtaneva K."/>
            <person name="Barbian K."/>
            <person name="Babar A."/>
            <person name="Rosenke K."/>
        </authorList>
    </citation>
    <scope>NUCLEOTIDE SEQUENCE</scope>
    <source>
        <strain evidence="1">UB2112</strain>
    </source>
</reference>